<keyword evidence="6" id="KW-1185">Reference proteome</keyword>
<dbReference type="GO" id="GO:0045197">
    <property type="term" value="P:establishment or maintenance of epithelial cell apical/basal polarity"/>
    <property type="evidence" value="ECO:0007669"/>
    <property type="project" value="TreeGrafter"/>
</dbReference>
<dbReference type="GO" id="GO:0043113">
    <property type="term" value="P:receptor clustering"/>
    <property type="evidence" value="ECO:0007669"/>
    <property type="project" value="TreeGrafter"/>
</dbReference>
<evidence type="ECO:0000259" key="5">
    <source>
        <dbReference type="PROSITE" id="PS50106"/>
    </source>
</evidence>
<dbReference type="Proteomes" id="UP000095285">
    <property type="component" value="Unassembled WGS sequence"/>
</dbReference>
<dbReference type="Gene3D" id="2.30.42.10">
    <property type="match status" value="1"/>
</dbReference>
<evidence type="ECO:0000256" key="1">
    <source>
        <dbReference type="ARBA" id="ARBA00004370"/>
    </source>
</evidence>
<dbReference type="GO" id="GO:0019901">
    <property type="term" value="F:protein kinase binding"/>
    <property type="evidence" value="ECO:0007669"/>
    <property type="project" value="TreeGrafter"/>
</dbReference>
<name>A0A1I7V7K9_LOALO</name>
<sequence>MLITVSYWIIPTVPYYAGSYKLNLIRNDRFLKRFGKRLLGAIRQPLLRRNRSNVTLLDSEIDSNLSLAVTPKRTFSLLSQRTLLSKKNNLDEENFYMEDLKLTNGMLSEEHEANGDDTLFHGEEMAIINLEKENGEFGFNIVGGTDQEYIPGDPGIFISRIRNGGSASRDSRLKIGDRIVSVNGILLTGRTHDDAVEILHNTKGTAVLMIEQNAESRVLNKPTELSGILSSNESISSLKSEQRTLSSNQRTSMSSKSMNPYMSQIMPESTEVEKKKSTLSSANEVVHLLSNSANNDYVDGERMMKNETENQNEVRRTEHERMLEVGSVTTASPLTSLNDETAKTIDERSGEAASLNNGDNHGDNDDDYEDGENGLTSCDHSSSVIDDIPVTPKRPYRLLDPSNPSIFNEVLAVSVGVAALGAGIYVIYKFVKHRSAP</sequence>
<evidence type="ECO:0000256" key="2">
    <source>
        <dbReference type="ARBA" id="ARBA00023136"/>
    </source>
</evidence>
<comment type="subcellular location">
    <subcellularLocation>
        <location evidence="1">Membrane</location>
    </subcellularLocation>
</comment>
<dbReference type="Pfam" id="PF00595">
    <property type="entry name" value="PDZ"/>
    <property type="match status" value="1"/>
</dbReference>
<keyword evidence="4" id="KW-0812">Transmembrane</keyword>
<feature type="region of interest" description="Disordered" evidence="3">
    <location>
        <begin position="347"/>
        <end position="383"/>
    </location>
</feature>
<feature type="compositionally biased region" description="Polar residues" evidence="3">
    <location>
        <begin position="243"/>
        <end position="260"/>
    </location>
</feature>
<feature type="compositionally biased region" description="Basic and acidic residues" evidence="3">
    <location>
        <begin position="299"/>
        <end position="323"/>
    </location>
</feature>
<keyword evidence="4" id="KW-1133">Transmembrane helix</keyword>
<dbReference type="GO" id="GO:0098609">
    <property type="term" value="P:cell-cell adhesion"/>
    <property type="evidence" value="ECO:0007669"/>
    <property type="project" value="TreeGrafter"/>
</dbReference>
<dbReference type="SUPFAM" id="SSF50156">
    <property type="entry name" value="PDZ domain-like"/>
    <property type="match status" value="1"/>
</dbReference>
<organism evidence="6 7">
    <name type="scientific">Loa loa</name>
    <name type="common">Eye worm</name>
    <name type="synonym">Filaria loa</name>
    <dbReference type="NCBI Taxonomy" id="7209"/>
    <lineage>
        <taxon>Eukaryota</taxon>
        <taxon>Metazoa</taxon>
        <taxon>Ecdysozoa</taxon>
        <taxon>Nematoda</taxon>
        <taxon>Chromadorea</taxon>
        <taxon>Rhabditida</taxon>
        <taxon>Spirurina</taxon>
        <taxon>Spiruromorpha</taxon>
        <taxon>Filarioidea</taxon>
        <taxon>Onchocercidae</taxon>
        <taxon>Loa</taxon>
    </lineage>
</organism>
<dbReference type="eggNOG" id="KOG3528">
    <property type="taxonomic scope" value="Eukaryota"/>
</dbReference>
<evidence type="ECO:0000256" key="3">
    <source>
        <dbReference type="SAM" id="MobiDB-lite"/>
    </source>
</evidence>
<feature type="region of interest" description="Disordered" evidence="3">
    <location>
        <begin position="291"/>
        <end position="335"/>
    </location>
</feature>
<evidence type="ECO:0000313" key="7">
    <source>
        <dbReference type="WBParaSite" id="EN70_10756"/>
    </source>
</evidence>
<dbReference type="STRING" id="7209.A0A1I7V7K9"/>
<protein>
    <submittedName>
        <fullName evidence="7">PDZ domain-containing protein</fullName>
    </submittedName>
</protein>
<dbReference type="WBParaSite" id="EN70_10756">
    <property type="protein sequence ID" value="EN70_10756"/>
    <property type="gene ID" value="EN70_10756"/>
</dbReference>
<keyword evidence="2 4" id="KW-0472">Membrane</keyword>
<dbReference type="SMART" id="SM00228">
    <property type="entry name" value="PDZ"/>
    <property type="match status" value="1"/>
</dbReference>
<dbReference type="GO" id="GO:0097120">
    <property type="term" value="P:receptor localization to synapse"/>
    <property type="evidence" value="ECO:0007669"/>
    <property type="project" value="TreeGrafter"/>
</dbReference>
<dbReference type="GO" id="GO:0030054">
    <property type="term" value="C:cell junction"/>
    <property type="evidence" value="ECO:0007669"/>
    <property type="project" value="TreeGrafter"/>
</dbReference>
<proteinExistence type="predicted"/>
<feature type="transmembrane region" description="Helical" evidence="4">
    <location>
        <begin position="410"/>
        <end position="431"/>
    </location>
</feature>
<dbReference type="AlphaFoldDB" id="A0A1I7V7K9"/>
<feature type="domain" description="PDZ" evidence="5">
    <location>
        <begin position="127"/>
        <end position="214"/>
    </location>
</feature>
<evidence type="ECO:0000256" key="4">
    <source>
        <dbReference type="SAM" id="Phobius"/>
    </source>
</evidence>
<dbReference type="CDD" id="cd00136">
    <property type="entry name" value="PDZ_canonical"/>
    <property type="match status" value="1"/>
</dbReference>
<dbReference type="PROSITE" id="PS50106">
    <property type="entry name" value="PDZ"/>
    <property type="match status" value="1"/>
</dbReference>
<reference evidence="6" key="1">
    <citation type="submission" date="2012-04" db="EMBL/GenBank/DDBJ databases">
        <title>The Genome Sequence of Loa loa.</title>
        <authorList>
            <consortium name="The Broad Institute Genome Sequencing Platform"/>
            <consortium name="Broad Institute Genome Sequencing Center for Infectious Disease"/>
            <person name="Nutman T.B."/>
            <person name="Fink D.L."/>
            <person name="Russ C."/>
            <person name="Young S."/>
            <person name="Zeng Q."/>
            <person name="Gargeya S."/>
            <person name="Alvarado L."/>
            <person name="Berlin A."/>
            <person name="Chapman S.B."/>
            <person name="Chen Z."/>
            <person name="Freedman E."/>
            <person name="Gellesch M."/>
            <person name="Goldberg J."/>
            <person name="Griggs A."/>
            <person name="Gujja S."/>
            <person name="Heilman E.R."/>
            <person name="Heiman D."/>
            <person name="Howarth C."/>
            <person name="Mehta T."/>
            <person name="Neiman D."/>
            <person name="Pearson M."/>
            <person name="Roberts A."/>
            <person name="Saif S."/>
            <person name="Shea T."/>
            <person name="Shenoy N."/>
            <person name="Sisk P."/>
            <person name="Stolte C."/>
            <person name="Sykes S."/>
            <person name="White J."/>
            <person name="Yandava C."/>
            <person name="Haas B."/>
            <person name="Henn M.R."/>
            <person name="Nusbaum C."/>
            <person name="Birren B."/>
        </authorList>
    </citation>
    <scope>NUCLEOTIDE SEQUENCE [LARGE SCALE GENOMIC DNA]</scope>
</reference>
<dbReference type="GO" id="GO:0016323">
    <property type="term" value="C:basolateral plasma membrane"/>
    <property type="evidence" value="ECO:0007669"/>
    <property type="project" value="TreeGrafter"/>
</dbReference>
<dbReference type="PANTHER" id="PTHR23119">
    <property type="entry name" value="DISCS LARGE"/>
    <property type="match status" value="1"/>
</dbReference>
<dbReference type="InterPro" id="IPR050614">
    <property type="entry name" value="Synaptic_Scaffolding_LAP-MAGUK"/>
</dbReference>
<dbReference type="PANTHER" id="PTHR23119:SF51">
    <property type="entry name" value="DISKS LARGE 1 TUMOR SUPPRESSOR PROTEIN"/>
    <property type="match status" value="1"/>
</dbReference>
<reference evidence="7" key="2">
    <citation type="submission" date="2016-11" db="UniProtKB">
        <authorList>
            <consortium name="WormBaseParasite"/>
        </authorList>
    </citation>
    <scope>IDENTIFICATION</scope>
</reference>
<dbReference type="InterPro" id="IPR001478">
    <property type="entry name" value="PDZ"/>
</dbReference>
<evidence type="ECO:0000313" key="6">
    <source>
        <dbReference type="Proteomes" id="UP000095285"/>
    </source>
</evidence>
<feature type="region of interest" description="Disordered" evidence="3">
    <location>
        <begin position="236"/>
        <end position="260"/>
    </location>
</feature>
<dbReference type="InterPro" id="IPR036034">
    <property type="entry name" value="PDZ_sf"/>
</dbReference>
<accession>A0A1I7V7K9</accession>